<proteinExistence type="predicted"/>
<dbReference type="Proteomes" id="UP000284002">
    <property type="component" value="Unassembled WGS sequence"/>
</dbReference>
<keyword evidence="1" id="KW-0732">Signal</keyword>
<name>A0A423HR34_9PSED</name>
<gene>
    <name evidence="2" type="ORF">BK662_13005</name>
</gene>
<sequence length="143" mass="15847">MSMNRLLLLLIVSLCPTWVMAQGCDVKTRSQSPSVPVIETHSCYEYEGMPVDSIDWSCSNESKEMLTSTKKKVAQCGDRYRATCLGTLTAEALANPQSISKDKNSKPLNIPDDAQVITYYYSVENLPQAKIDCETGGGKWTEK</sequence>
<dbReference type="PROSITE" id="PS51257">
    <property type="entry name" value="PROKAR_LIPOPROTEIN"/>
    <property type="match status" value="1"/>
</dbReference>
<dbReference type="AlphaFoldDB" id="A0A423HR34"/>
<reference evidence="2 3" key="1">
    <citation type="submission" date="2016-10" db="EMBL/GenBank/DDBJ databases">
        <title>Comparative genome analysis of multiple Pseudomonas spp. focuses on biocontrol and plant growth promoting traits.</title>
        <authorList>
            <person name="Tao X.-Y."/>
            <person name="Taylor C.G."/>
        </authorList>
    </citation>
    <scope>NUCLEOTIDE SEQUENCE [LARGE SCALE GENOMIC DNA]</scope>
    <source>
        <strain evidence="2 3">36C6</strain>
    </source>
</reference>
<accession>A0A423HR34</accession>
<organism evidence="2 3">
    <name type="scientific">Pseudomonas frederiksbergensis</name>
    <dbReference type="NCBI Taxonomy" id="104087"/>
    <lineage>
        <taxon>Bacteria</taxon>
        <taxon>Pseudomonadati</taxon>
        <taxon>Pseudomonadota</taxon>
        <taxon>Gammaproteobacteria</taxon>
        <taxon>Pseudomonadales</taxon>
        <taxon>Pseudomonadaceae</taxon>
        <taxon>Pseudomonas</taxon>
    </lineage>
</organism>
<evidence type="ECO:0000313" key="3">
    <source>
        <dbReference type="Proteomes" id="UP000284002"/>
    </source>
</evidence>
<comment type="caution">
    <text evidence="2">The sequence shown here is derived from an EMBL/GenBank/DDBJ whole genome shotgun (WGS) entry which is preliminary data.</text>
</comment>
<evidence type="ECO:0008006" key="4">
    <source>
        <dbReference type="Google" id="ProtNLM"/>
    </source>
</evidence>
<feature type="chain" id="PRO_5019380934" description="Lipoprotein" evidence="1">
    <location>
        <begin position="22"/>
        <end position="143"/>
    </location>
</feature>
<feature type="signal peptide" evidence="1">
    <location>
        <begin position="1"/>
        <end position="21"/>
    </location>
</feature>
<evidence type="ECO:0000256" key="1">
    <source>
        <dbReference type="SAM" id="SignalP"/>
    </source>
</evidence>
<protein>
    <recommendedName>
        <fullName evidence="4">Lipoprotein</fullName>
    </recommendedName>
</protein>
<evidence type="ECO:0000313" key="2">
    <source>
        <dbReference type="EMBL" id="RON15655.1"/>
    </source>
</evidence>
<dbReference type="EMBL" id="MOBM01000017">
    <property type="protein sequence ID" value="RON15655.1"/>
    <property type="molecule type" value="Genomic_DNA"/>
</dbReference>